<organism evidence="2 3">
    <name type="scientific">Acinetobacter celticus</name>
    <dbReference type="NCBI Taxonomy" id="1891224"/>
    <lineage>
        <taxon>Bacteria</taxon>
        <taxon>Pseudomonadati</taxon>
        <taxon>Pseudomonadota</taxon>
        <taxon>Gammaproteobacteria</taxon>
        <taxon>Moraxellales</taxon>
        <taxon>Moraxellaceae</taxon>
        <taxon>Acinetobacter</taxon>
    </lineage>
</organism>
<keyword evidence="1" id="KW-0812">Transmembrane</keyword>
<dbReference type="AlphaFoldDB" id="A0A1C3CY35"/>
<keyword evidence="1" id="KW-0472">Membrane</keyword>
<keyword evidence="3" id="KW-1185">Reference proteome</keyword>
<dbReference type="EMBL" id="MBDL01000008">
    <property type="protein sequence ID" value="ODA13654.1"/>
    <property type="molecule type" value="Genomic_DNA"/>
</dbReference>
<feature type="transmembrane region" description="Helical" evidence="1">
    <location>
        <begin position="110"/>
        <end position="130"/>
    </location>
</feature>
<dbReference type="OrthoDB" id="6711936at2"/>
<accession>A0A1C3CY35</accession>
<comment type="caution">
    <text evidence="2">The sequence shown here is derived from an EMBL/GenBank/DDBJ whole genome shotgun (WGS) entry which is preliminary data.</text>
</comment>
<feature type="transmembrane region" description="Helical" evidence="1">
    <location>
        <begin position="44"/>
        <end position="65"/>
    </location>
</feature>
<evidence type="ECO:0000313" key="3">
    <source>
        <dbReference type="Proteomes" id="UP000186553"/>
    </source>
</evidence>
<gene>
    <name evidence="2" type="ORF">BBP83_04540</name>
</gene>
<keyword evidence="1" id="KW-1133">Transmembrane helix</keyword>
<protein>
    <submittedName>
        <fullName evidence="2">Uncharacterized protein</fullName>
    </submittedName>
</protein>
<dbReference type="RefSeq" id="WP_068886415.1">
    <property type="nucleotide sequence ID" value="NZ_CBCRUU010000001.1"/>
</dbReference>
<dbReference type="Proteomes" id="UP000186553">
    <property type="component" value="Unassembled WGS sequence"/>
</dbReference>
<sequence>MMKDKQAVQFLEQLKLLYPAAFKRNYLFYSMIKTKGLLDELKEFIPWLLAAMIFISISMSLGAYLQNTWPQLSEFRAKGLAVLAVMLFFMLITPLVIKQMKHSSVSLYKQLCHTPIKLAVIILLQAINIAYVESSFLQSLLFFFAMSFGFVRFYKENLFRDHSDSHQYYYLQETRRVCFWSYKQVLKIKCRRLLCKRNSKKLNELKQQQQQFQILHEKALGFEHQLCKSFKHLDLNTYLENMMK</sequence>
<feature type="transmembrane region" description="Helical" evidence="1">
    <location>
        <begin position="77"/>
        <end position="98"/>
    </location>
</feature>
<evidence type="ECO:0000313" key="2">
    <source>
        <dbReference type="EMBL" id="ODA13654.1"/>
    </source>
</evidence>
<proteinExistence type="predicted"/>
<evidence type="ECO:0000256" key="1">
    <source>
        <dbReference type="SAM" id="Phobius"/>
    </source>
</evidence>
<name>A0A1C3CY35_9GAMM</name>
<reference evidence="2 3" key="1">
    <citation type="submission" date="2016-07" db="EMBL/GenBank/DDBJ databases">
        <title>Acinetobacter sp. ANC 4603.</title>
        <authorList>
            <person name="Radolfova-Krizova L."/>
            <person name="Nemec A."/>
        </authorList>
    </citation>
    <scope>NUCLEOTIDE SEQUENCE [LARGE SCALE GENOMIC DNA]</scope>
    <source>
        <strain evidence="2 3">ANC 4603</strain>
    </source>
</reference>